<dbReference type="Gene3D" id="3.90.650.10">
    <property type="entry name" value="PurM-like C-terminal domain"/>
    <property type="match status" value="1"/>
</dbReference>
<dbReference type="GO" id="GO:0006189">
    <property type="term" value="P:'de novo' IMP biosynthetic process"/>
    <property type="evidence" value="ECO:0007669"/>
    <property type="project" value="InterPro"/>
</dbReference>
<dbReference type="InterPro" id="IPR010074">
    <property type="entry name" value="PRibForGlyAmidine_synth_PurL"/>
</dbReference>
<dbReference type="PANTHER" id="PTHR43555">
    <property type="entry name" value="PHOSPHORIBOSYLFORMYLGLYCINAMIDINE SYNTHASE SUBUNIT PURL"/>
    <property type="match status" value="1"/>
</dbReference>
<feature type="domain" description="PurM-like C-terminal" evidence="1">
    <location>
        <begin position="15"/>
        <end position="157"/>
    </location>
</feature>
<proteinExistence type="predicted"/>
<comment type="caution">
    <text evidence="2">The sequence shown here is derived from an EMBL/GenBank/DDBJ whole genome shotgun (WGS) entry which is preliminary data.</text>
</comment>
<sequence>DINKCVTMDAKKVSNLLFIVGETKNELGGSHYYKIHGQLGANVPKVDLETAPKIAERIAGAIAAGLVVSCHDCSEGGLAVALAEMAFAGGLGIEADLRGLPKSGDCSRIDTQLFSESNSRYVVEVEPENYDGFAKLMLNLPFGQIGKITEEKKLTIKAEDGKTVIELDLDSMKQAWQKPLDW</sequence>
<accession>X1L344</accession>
<protein>
    <recommendedName>
        <fullName evidence="1">PurM-like C-terminal domain-containing protein</fullName>
    </recommendedName>
</protein>
<dbReference type="SUPFAM" id="SSF56042">
    <property type="entry name" value="PurM C-terminal domain-like"/>
    <property type="match status" value="1"/>
</dbReference>
<name>X1L344_9ZZZZ</name>
<dbReference type="Pfam" id="PF02769">
    <property type="entry name" value="AIRS_C"/>
    <property type="match status" value="1"/>
</dbReference>
<organism evidence="2">
    <name type="scientific">marine sediment metagenome</name>
    <dbReference type="NCBI Taxonomy" id="412755"/>
    <lineage>
        <taxon>unclassified sequences</taxon>
        <taxon>metagenomes</taxon>
        <taxon>ecological metagenomes</taxon>
    </lineage>
</organism>
<feature type="non-terminal residue" evidence="2">
    <location>
        <position position="1"/>
    </location>
</feature>
<dbReference type="GO" id="GO:0004642">
    <property type="term" value="F:phosphoribosylformylglycinamidine synthase activity"/>
    <property type="evidence" value="ECO:0007669"/>
    <property type="project" value="InterPro"/>
</dbReference>
<dbReference type="CDD" id="cd02204">
    <property type="entry name" value="PurL_repeat2"/>
    <property type="match status" value="1"/>
</dbReference>
<dbReference type="InterPro" id="IPR036676">
    <property type="entry name" value="PurM-like_C_sf"/>
</dbReference>
<dbReference type="EMBL" id="BARV01010554">
    <property type="protein sequence ID" value="GAI13767.1"/>
    <property type="molecule type" value="Genomic_DNA"/>
</dbReference>
<dbReference type="InterPro" id="IPR010918">
    <property type="entry name" value="PurM-like_C_dom"/>
</dbReference>
<reference evidence="2" key="1">
    <citation type="journal article" date="2014" name="Front. Microbiol.">
        <title>High frequency of phylogenetically diverse reductive dehalogenase-homologous genes in deep subseafloor sedimentary metagenomes.</title>
        <authorList>
            <person name="Kawai M."/>
            <person name="Futagami T."/>
            <person name="Toyoda A."/>
            <person name="Takaki Y."/>
            <person name="Nishi S."/>
            <person name="Hori S."/>
            <person name="Arai W."/>
            <person name="Tsubouchi T."/>
            <person name="Morono Y."/>
            <person name="Uchiyama I."/>
            <person name="Ito T."/>
            <person name="Fujiyama A."/>
            <person name="Inagaki F."/>
            <person name="Takami H."/>
        </authorList>
    </citation>
    <scope>NUCLEOTIDE SEQUENCE</scope>
    <source>
        <strain evidence="2">Expedition CK06-06</strain>
    </source>
</reference>
<evidence type="ECO:0000313" key="2">
    <source>
        <dbReference type="EMBL" id="GAI13767.1"/>
    </source>
</evidence>
<dbReference type="PANTHER" id="PTHR43555:SF1">
    <property type="entry name" value="PHOSPHORIBOSYLFORMYLGLYCINAMIDINE SYNTHASE SUBUNIT PURL"/>
    <property type="match status" value="1"/>
</dbReference>
<gene>
    <name evidence="2" type="ORF">S06H3_20391</name>
</gene>
<dbReference type="AlphaFoldDB" id="X1L344"/>
<evidence type="ECO:0000259" key="1">
    <source>
        <dbReference type="Pfam" id="PF02769"/>
    </source>
</evidence>